<gene>
    <name evidence="1" type="ORF">SDC9_195743</name>
</gene>
<comment type="caution">
    <text evidence="1">The sequence shown here is derived from an EMBL/GenBank/DDBJ whole genome shotgun (WGS) entry which is preliminary data.</text>
</comment>
<dbReference type="EMBL" id="VSSQ01110176">
    <property type="protein sequence ID" value="MPN48138.1"/>
    <property type="molecule type" value="Genomic_DNA"/>
</dbReference>
<organism evidence="1">
    <name type="scientific">bioreactor metagenome</name>
    <dbReference type="NCBI Taxonomy" id="1076179"/>
    <lineage>
        <taxon>unclassified sequences</taxon>
        <taxon>metagenomes</taxon>
        <taxon>ecological metagenomes</taxon>
    </lineage>
</organism>
<dbReference type="AlphaFoldDB" id="A0A645IA61"/>
<reference evidence="1" key="1">
    <citation type="submission" date="2019-08" db="EMBL/GenBank/DDBJ databases">
        <authorList>
            <person name="Kucharzyk K."/>
            <person name="Murdoch R.W."/>
            <person name="Higgins S."/>
            <person name="Loffler F."/>
        </authorList>
    </citation>
    <scope>NUCLEOTIDE SEQUENCE</scope>
</reference>
<name>A0A645IA61_9ZZZZ</name>
<protein>
    <submittedName>
        <fullName evidence="1">Uncharacterized protein</fullName>
    </submittedName>
</protein>
<proteinExistence type="predicted"/>
<sequence>MREAHCQVQLGTLCSGLVAHANQRQLLLEAFSHALDHVVDQLADGTGQSVSFTGVVGGSKGQLAVVVADGHQAVQRQRQIAALALDLDGFSVDGHIHACGDGHVCFCYARHFSISP</sequence>
<accession>A0A645IA61</accession>
<evidence type="ECO:0000313" key="1">
    <source>
        <dbReference type="EMBL" id="MPN48138.1"/>
    </source>
</evidence>